<gene>
    <name evidence="10" type="primary">pstA</name>
    <name evidence="10" type="ORF">ACFPU1_07630</name>
</gene>
<evidence type="ECO:0000256" key="3">
    <source>
        <dbReference type="ARBA" id="ARBA00022448"/>
    </source>
</evidence>
<name>A0ABW0YQ49_9BACI</name>
<feature type="transmembrane region" description="Helical" evidence="8">
    <location>
        <begin position="202"/>
        <end position="223"/>
    </location>
</feature>
<feature type="domain" description="ABC transmembrane type-1" evidence="9">
    <location>
        <begin position="83"/>
        <end position="291"/>
    </location>
</feature>
<dbReference type="PANTHER" id="PTHR43470">
    <property type="entry name" value="PHOSPHATE TRANSPORT SYSTEM PERMEASE PROTEIN PSTA-RELATED"/>
    <property type="match status" value="1"/>
</dbReference>
<keyword evidence="11" id="KW-1185">Reference proteome</keyword>
<comment type="subcellular location">
    <subcellularLocation>
        <location evidence="1 8">Cell membrane</location>
        <topology evidence="1 8">Multi-pass membrane protein</topology>
    </subcellularLocation>
</comment>
<dbReference type="NCBIfam" id="TIGR00974">
    <property type="entry name" value="3a0107s02c"/>
    <property type="match status" value="1"/>
</dbReference>
<dbReference type="Gene3D" id="1.10.3720.10">
    <property type="entry name" value="MetI-like"/>
    <property type="match status" value="1"/>
</dbReference>
<evidence type="ECO:0000256" key="7">
    <source>
        <dbReference type="ARBA" id="ARBA00023136"/>
    </source>
</evidence>
<dbReference type="InterPro" id="IPR035906">
    <property type="entry name" value="MetI-like_sf"/>
</dbReference>
<evidence type="ECO:0000256" key="5">
    <source>
        <dbReference type="ARBA" id="ARBA00022692"/>
    </source>
</evidence>
<evidence type="ECO:0000256" key="2">
    <source>
        <dbReference type="ARBA" id="ARBA00007069"/>
    </source>
</evidence>
<evidence type="ECO:0000259" key="9">
    <source>
        <dbReference type="PROSITE" id="PS50928"/>
    </source>
</evidence>
<dbReference type="Pfam" id="PF00528">
    <property type="entry name" value="BPD_transp_1"/>
    <property type="match status" value="1"/>
</dbReference>
<keyword evidence="4 8" id="KW-1003">Cell membrane</keyword>
<accession>A0ABW0YQ49</accession>
<sequence length="302" mass="32977">MKQPEMKQEEYIDLDLVNRKMNKRLMLNKAVKYLFLVSTFIGLVVLAILLYRVAMDSAGWIDWQFLTDRLSSNPEIAGIRGAITGTLWLMLIVGPVTMILGISTAIYLEEYAKRGRLHSFIQTNIANLAGVPSIVFGILGLTVFVRMFGFGASVIAGALTMSLLVLPIVVVSAQEAIRSVPGFLREASYGMGATKWQTIKNVVLPASIPGIATGVILALSRAIGETAPLVVLGIPALLIPVPSGPMDNFTALPMQIYYWTIDAVLVHEYANLAAATIVVLLLVLFILNSLAILIRAKFQKRY</sequence>
<keyword evidence="7 8" id="KW-0472">Membrane</keyword>
<keyword evidence="5 8" id="KW-0812">Transmembrane</keyword>
<feature type="transmembrane region" description="Helical" evidence="8">
    <location>
        <begin position="150"/>
        <end position="171"/>
    </location>
</feature>
<feature type="transmembrane region" description="Helical" evidence="8">
    <location>
        <begin position="87"/>
        <end position="108"/>
    </location>
</feature>
<comment type="caution">
    <text evidence="10">The sequence shown here is derived from an EMBL/GenBank/DDBJ whole genome shotgun (WGS) entry which is preliminary data.</text>
</comment>
<proteinExistence type="inferred from homology"/>
<evidence type="ECO:0000313" key="10">
    <source>
        <dbReference type="EMBL" id="MFC5712648.1"/>
    </source>
</evidence>
<organism evidence="10 11">
    <name type="scientific">Thalassorhabdus alkalitolerans</name>
    <dbReference type="NCBI Taxonomy" id="2282697"/>
    <lineage>
        <taxon>Bacteria</taxon>
        <taxon>Bacillati</taxon>
        <taxon>Bacillota</taxon>
        <taxon>Bacilli</taxon>
        <taxon>Bacillales</taxon>
        <taxon>Bacillaceae</taxon>
        <taxon>Thalassorhabdus</taxon>
    </lineage>
</organism>
<dbReference type="RefSeq" id="WP_385940493.1">
    <property type="nucleotide sequence ID" value="NZ_JBHSOZ010000003.1"/>
</dbReference>
<evidence type="ECO:0000256" key="1">
    <source>
        <dbReference type="ARBA" id="ARBA00004651"/>
    </source>
</evidence>
<evidence type="ECO:0000256" key="6">
    <source>
        <dbReference type="ARBA" id="ARBA00022989"/>
    </source>
</evidence>
<dbReference type="InterPro" id="IPR005672">
    <property type="entry name" value="Phosphate_PstA"/>
</dbReference>
<feature type="transmembrane region" description="Helical" evidence="8">
    <location>
        <begin position="272"/>
        <end position="294"/>
    </location>
</feature>
<dbReference type="Proteomes" id="UP001596142">
    <property type="component" value="Unassembled WGS sequence"/>
</dbReference>
<evidence type="ECO:0000313" key="11">
    <source>
        <dbReference type="Proteomes" id="UP001596142"/>
    </source>
</evidence>
<keyword evidence="3" id="KW-0813">Transport</keyword>
<comment type="similarity">
    <text evidence="2 8">Belongs to the binding-protein-dependent transport system permease family. CysTW subfamily.</text>
</comment>
<feature type="transmembrane region" description="Helical" evidence="8">
    <location>
        <begin position="30"/>
        <end position="51"/>
    </location>
</feature>
<dbReference type="SUPFAM" id="SSF161098">
    <property type="entry name" value="MetI-like"/>
    <property type="match status" value="1"/>
</dbReference>
<dbReference type="InterPro" id="IPR000515">
    <property type="entry name" value="MetI-like"/>
</dbReference>
<dbReference type="PROSITE" id="PS50928">
    <property type="entry name" value="ABC_TM1"/>
    <property type="match status" value="1"/>
</dbReference>
<reference evidence="11" key="1">
    <citation type="journal article" date="2019" name="Int. J. Syst. Evol. Microbiol.">
        <title>The Global Catalogue of Microorganisms (GCM) 10K type strain sequencing project: providing services to taxonomists for standard genome sequencing and annotation.</title>
        <authorList>
            <consortium name="The Broad Institute Genomics Platform"/>
            <consortium name="The Broad Institute Genome Sequencing Center for Infectious Disease"/>
            <person name="Wu L."/>
            <person name="Ma J."/>
        </authorList>
    </citation>
    <scope>NUCLEOTIDE SEQUENCE [LARGE SCALE GENOMIC DNA]</scope>
    <source>
        <strain evidence="11">CECT 7184</strain>
    </source>
</reference>
<protein>
    <recommendedName>
        <fullName evidence="8">Phosphate transport system permease protein PstA</fullName>
    </recommendedName>
</protein>
<keyword evidence="6 8" id="KW-1133">Transmembrane helix</keyword>
<feature type="transmembrane region" description="Helical" evidence="8">
    <location>
        <begin position="120"/>
        <end position="144"/>
    </location>
</feature>
<evidence type="ECO:0000256" key="4">
    <source>
        <dbReference type="ARBA" id="ARBA00022475"/>
    </source>
</evidence>
<dbReference type="EMBL" id="JBHSOZ010000003">
    <property type="protein sequence ID" value="MFC5712648.1"/>
    <property type="molecule type" value="Genomic_DNA"/>
</dbReference>
<evidence type="ECO:0000256" key="8">
    <source>
        <dbReference type="RuleBase" id="RU363043"/>
    </source>
</evidence>
<dbReference type="PANTHER" id="PTHR43470:SF5">
    <property type="entry name" value="PHOSPHATE TRANSPORT SYSTEM PERMEASE PROTEIN PSTA"/>
    <property type="match status" value="1"/>
</dbReference>
<dbReference type="CDD" id="cd06261">
    <property type="entry name" value="TM_PBP2"/>
    <property type="match status" value="1"/>
</dbReference>